<geneLocation type="plasmid" evidence="1 2">
    <name>unnamed1</name>
</geneLocation>
<keyword evidence="1" id="KW-0614">Plasmid</keyword>
<name>A0A1Q2L5K4_9BACL</name>
<evidence type="ECO:0000313" key="1">
    <source>
        <dbReference type="EMBL" id="AQQ55377.1"/>
    </source>
</evidence>
<protein>
    <submittedName>
        <fullName evidence="1">Uncharacterized protein</fullName>
    </submittedName>
</protein>
<sequence length="293" mass="33131">MTLFIQSLVSMELFIQIGLSSLLLLEEVLITHANWMRLFPLPEDAFHKKTLDKVDIETAWGLRYGVPEGMAAAVLSPLPKDCSQPQEPEYVESQLDEEHEAFLASLYEELAEPETSTAPSDFDLQFGPIPADSEEEPVYTEDSEVEAAELETKEAAEVTAAAEETEESEYLLMEDWHVQQKPVAIRPQLTAKSTHSIRSNHIGEQEWVVEIIGHEQEYIHVSDGDSRTWLNVANDSLGKGDILSVLVHRAMTGKIEVKKADILQKKSLDFALELENEEEFYNLSRNVEQEYVI</sequence>
<organism evidence="1 2">
    <name type="scientific">Planococcus lenghuensis</name>
    <dbReference type="NCBI Taxonomy" id="2213202"/>
    <lineage>
        <taxon>Bacteria</taxon>
        <taxon>Bacillati</taxon>
        <taxon>Bacillota</taxon>
        <taxon>Bacilli</taxon>
        <taxon>Bacillales</taxon>
        <taxon>Caryophanaceae</taxon>
        <taxon>Planococcus</taxon>
    </lineage>
</organism>
<dbReference type="EMBL" id="CP019641">
    <property type="protein sequence ID" value="AQQ55377.1"/>
    <property type="molecule type" value="Genomic_DNA"/>
</dbReference>
<dbReference type="Proteomes" id="UP000188184">
    <property type="component" value="Plasmid unnamed1"/>
</dbReference>
<reference evidence="1 2" key="1">
    <citation type="submission" date="2017-02" db="EMBL/GenBank/DDBJ databases">
        <title>The complete genomic sequence of a novel cold adapted crude oil-degrading bacterium Planococcus qaidamina Y42.</title>
        <authorList>
            <person name="Yang R."/>
        </authorList>
    </citation>
    <scope>NUCLEOTIDE SEQUENCE [LARGE SCALE GENOMIC DNA]</scope>
    <source>
        <strain evidence="1 2">Y42</strain>
        <plasmid evidence="1 2">unnamed1</plasmid>
    </source>
</reference>
<proteinExistence type="predicted"/>
<dbReference type="KEGG" id="pmar:B0X71_19600"/>
<keyword evidence="2" id="KW-1185">Reference proteome</keyword>
<evidence type="ECO:0000313" key="2">
    <source>
        <dbReference type="Proteomes" id="UP000188184"/>
    </source>
</evidence>
<dbReference type="AlphaFoldDB" id="A0A1Q2L5K4"/>
<accession>A0A1Q2L5K4</accession>
<gene>
    <name evidence="1" type="ORF">B0X71_19600</name>
</gene>
<dbReference type="RefSeq" id="WP_077591236.1">
    <property type="nucleotide sequence ID" value="NZ_CP019641.1"/>
</dbReference>
<dbReference type="OrthoDB" id="2844832at2"/>